<keyword evidence="1" id="KW-0812">Transmembrane</keyword>
<dbReference type="KEGG" id="cgt:cgR_1698"/>
<organism evidence="2">
    <name type="scientific">Corynebacterium glutamicum (strain R)</name>
    <dbReference type="NCBI Taxonomy" id="340322"/>
    <lineage>
        <taxon>Bacteria</taxon>
        <taxon>Bacillati</taxon>
        <taxon>Actinomycetota</taxon>
        <taxon>Actinomycetes</taxon>
        <taxon>Mycobacteriales</taxon>
        <taxon>Corynebacteriaceae</taxon>
        <taxon>Corynebacterium</taxon>
    </lineage>
</organism>
<proteinExistence type="predicted"/>
<evidence type="ECO:0000256" key="1">
    <source>
        <dbReference type="SAM" id="Phobius"/>
    </source>
</evidence>
<keyword evidence="1" id="KW-1133">Transmembrane helix</keyword>
<dbReference type="EMBL" id="AP009044">
    <property type="protein sequence ID" value="BAF54692.1"/>
    <property type="molecule type" value="Genomic_DNA"/>
</dbReference>
<reference evidence="2" key="1">
    <citation type="journal article" date="2007" name="Microbiology">
        <title>Comparative analysis of the Corynebacterium glutamicum group and complete genome sequence of strain R.</title>
        <authorList>
            <person name="Yukawa H."/>
            <person name="Omumasaba C.A."/>
            <person name="Nonaka H."/>
            <person name="Kos P."/>
            <person name="Okai N."/>
            <person name="Suzuki N."/>
            <person name="Suda M."/>
            <person name="Tsuge Y."/>
            <person name="Watanabe J."/>
            <person name="Ikeda Y."/>
            <person name="Vertes A.A."/>
            <person name="Inui M."/>
        </authorList>
    </citation>
    <scope>NUCLEOTIDE SEQUENCE</scope>
    <source>
        <strain evidence="2">R</strain>
    </source>
</reference>
<accession>A0AB72VBG6</accession>
<protein>
    <recommendedName>
        <fullName evidence="3">Secreted protein</fullName>
    </recommendedName>
</protein>
<dbReference type="Proteomes" id="UP000006698">
    <property type="component" value="Chromosome"/>
</dbReference>
<gene>
    <name evidence="2" type="ordered locus">cgR_1698</name>
</gene>
<evidence type="ECO:0000313" key="2">
    <source>
        <dbReference type="EMBL" id="BAF54692.1"/>
    </source>
</evidence>
<keyword evidence="1" id="KW-0472">Membrane</keyword>
<evidence type="ECO:0008006" key="3">
    <source>
        <dbReference type="Google" id="ProtNLM"/>
    </source>
</evidence>
<name>A0AB72VBG6_CORGB</name>
<feature type="transmembrane region" description="Helical" evidence="1">
    <location>
        <begin position="88"/>
        <end position="109"/>
    </location>
</feature>
<sequence length="114" mass="11913">MHNGESAHKVTFVFEYLNLRGLAMKLFSRTSLVALGTAAAMAATSISVPAQAEEVAPAQVVYVADTVEEETGSSNGSSDIDSDTILDYVVVITGIIGVLSAGLTFATAFQRSLQ</sequence>
<dbReference type="AlphaFoldDB" id="A0AB72VBG6"/>